<feature type="compositionally biased region" description="Low complexity" evidence="2">
    <location>
        <begin position="249"/>
        <end position="275"/>
    </location>
</feature>
<dbReference type="PRINTS" id="PR00449">
    <property type="entry name" value="RASTRNSFRMNG"/>
</dbReference>
<gene>
    <name evidence="3" type="ORF">CYY_001555</name>
</gene>
<dbReference type="InterPro" id="IPR005225">
    <property type="entry name" value="Small_GTP-bd"/>
</dbReference>
<dbReference type="SMART" id="SM00175">
    <property type="entry name" value="RAB"/>
    <property type="match status" value="1"/>
</dbReference>
<comment type="caution">
    <text evidence="3">The sequence shown here is derived from an EMBL/GenBank/DDBJ whole genome shotgun (WGS) entry which is preliminary data.</text>
</comment>
<organism evidence="3 4">
    <name type="scientific">Polysphondylium violaceum</name>
    <dbReference type="NCBI Taxonomy" id="133409"/>
    <lineage>
        <taxon>Eukaryota</taxon>
        <taxon>Amoebozoa</taxon>
        <taxon>Evosea</taxon>
        <taxon>Eumycetozoa</taxon>
        <taxon>Dictyostelia</taxon>
        <taxon>Dictyosteliales</taxon>
        <taxon>Dictyosteliaceae</taxon>
        <taxon>Polysphondylium</taxon>
    </lineage>
</organism>
<evidence type="ECO:0000313" key="4">
    <source>
        <dbReference type="Proteomes" id="UP000695562"/>
    </source>
</evidence>
<dbReference type="PROSITE" id="PS51419">
    <property type="entry name" value="RAB"/>
    <property type="match status" value="1"/>
</dbReference>
<dbReference type="SUPFAM" id="SSF52540">
    <property type="entry name" value="P-loop containing nucleoside triphosphate hydrolases"/>
    <property type="match status" value="1"/>
</dbReference>
<dbReference type="InterPro" id="IPR027417">
    <property type="entry name" value="P-loop_NTPase"/>
</dbReference>
<dbReference type="InterPro" id="IPR001806">
    <property type="entry name" value="Small_GTPase"/>
</dbReference>
<dbReference type="GO" id="GO:0005525">
    <property type="term" value="F:GTP binding"/>
    <property type="evidence" value="ECO:0007669"/>
    <property type="project" value="InterPro"/>
</dbReference>
<name>A0A8J4Q1S3_9MYCE</name>
<dbReference type="GO" id="GO:0003924">
    <property type="term" value="F:GTPase activity"/>
    <property type="evidence" value="ECO:0007669"/>
    <property type="project" value="InterPro"/>
</dbReference>
<dbReference type="Gene3D" id="3.40.50.300">
    <property type="entry name" value="P-loop containing nucleotide triphosphate hydrolases"/>
    <property type="match status" value="1"/>
</dbReference>
<evidence type="ECO:0000256" key="1">
    <source>
        <dbReference type="ARBA" id="ARBA00022741"/>
    </source>
</evidence>
<keyword evidence="4" id="KW-1185">Reference proteome</keyword>
<evidence type="ECO:0000256" key="2">
    <source>
        <dbReference type="SAM" id="MobiDB-lite"/>
    </source>
</evidence>
<dbReference type="Proteomes" id="UP000695562">
    <property type="component" value="Unassembled WGS sequence"/>
</dbReference>
<reference evidence="3" key="1">
    <citation type="submission" date="2020-01" db="EMBL/GenBank/DDBJ databases">
        <title>Development of genomics and gene disruption for Polysphondylium violaceum indicates a role for the polyketide synthase stlB in stalk morphogenesis.</title>
        <authorList>
            <person name="Narita B."/>
            <person name="Kawabe Y."/>
            <person name="Kin K."/>
            <person name="Saito T."/>
            <person name="Gibbs R."/>
            <person name="Kuspa A."/>
            <person name="Muzny D."/>
            <person name="Queller D."/>
            <person name="Richards S."/>
            <person name="Strassman J."/>
            <person name="Sucgang R."/>
            <person name="Worley K."/>
            <person name="Schaap P."/>
        </authorList>
    </citation>
    <scope>NUCLEOTIDE SEQUENCE</scope>
    <source>
        <strain evidence="3">QSvi11</strain>
    </source>
</reference>
<feature type="compositionally biased region" description="Polar residues" evidence="2">
    <location>
        <begin position="300"/>
        <end position="309"/>
    </location>
</feature>
<feature type="region of interest" description="Disordered" evidence="2">
    <location>
        <begin position="248"/>
        <end position="275"/>
    </location>
</feature>
<evidence type="ECO:0008006" key="5">
    <source>
        <dbReference type="Google" id="ProtNLM"/>
    </source>
</evidence>
<dbReference type="EMBL" id="AJWJ01000037">
    <property type="protein sequence ID" value="KAF2077170.1"/>
    <property type="molecule type" value="Genomic_DNA"/>
</dbReference>
<dbReference type="NCBIfam" id="TIGR00231">
    <property type="entry name" value="small_GTP"/>
    <property type="match status" value="1"/>
</dbReference>
<protein>
    <recommendedName>
        <fullName evidence="5">Rab GTPase</fullName>
    </recommendedName>
</protein>
<dbReference type="PANTHER" id="PTHR47978">
    <property type="match status" value="1"/>
</dbReference>
<dbReference type="AlphaFoldDB" id="A0A8J4Q1S3"/>
<sequence>MTSTQTLISTRNIIIASNEDPAQESPRRNVNKSNNNIHQLHDIQFNDELKEEIQDLENPPPDIVFQGDPKYEFSFTTVVLGYKFCGKSSILQRYCNNVFDTSYLKNTIGLEFFQKKIRWSQDCVINHNFLDAMGDERFKPMNIGYLRKANVAILVADYDSLEGTLEKAIKFKEDCIFGQEIMIVLFINKVDRQFSAEDFKRKDAYVRHVTNKHPDILKYFFTSALNGYGITEAMNFINNEMYKTREFRNSPSSLHSSVESNSSSGSNNSSSNSINKKNNNIFQIFKSSNGVDHDGKSRSNNEPISLHSDNNNNRNNNKKSICSC</sequence>
<feature type="region of interest" description="Disordered" evidence="2">
    <location>
        <begin position="287"/>
        <end position="324"/>
    </location>
</feature>
<proteinExistence type="predicted"/>
<dbReference type="Pfam" id="PF00071">
    <property type="entry name" value="Ras"/>
    <property type="match status" value="1"/>
</dbReference>
<keyword evidence="1" id="KW-0547">Nucleotide-binding</keyword>
<evidence type="ECO:0000313" key="3">
    <source>
        <dbReference type="EMBL" id="KAF2077170.1"/>
    </source>
</evidence>
<accession>A0A8J4Q1S3</accession>